<evidence type="ECO:0000256" key="2">
    <source>
        <dbReference type="SAM" id="Phobius"/>
    </source>
</evidence>
<evidence type="ECO:0000313" key="3">
    <source>
        <dbReference type="EMBL" id="PJZ58278.1"/>
    </source>
</evidence>
<feature type="transmembrane region" description="Helical" evidence="2">
    <location>
        <begin position="77"/>
        <end position="94"/>
    </location>
</feature>
<protein>
    <recommendedName>
        <fullName evidence="5">PEGA domain-containing protein</fullName>
    </recommendedName>
</protein>
<feature type="transmembrane region" description="Helical" evidence="2">
    <location>
        <begin position="47"/>
        <end position="70"/>
    </location>
</feature>
<accession>A0ABX4NTD2</accession>
<dbReference type="Proteomes" id="UP000231879">
    <property type="component" value="Unassembled WGS sequence"/>
</dbReference>
<gene>
    <name evidence="3" type="ORF">CH367_07825</name>
</gene>
<evidence type="ECO:0000256" key="1">
    <source>
        <dbReference type="SAM" id="Coils"/>
    </source>
</evidence>
<reference evidence="3 4" key="1">
    <citation type="submission" date="2017-07" db="EMBL/GenBank/DDBJ databases">
        <title>Leptospira spp. isolated from tropical soils.</title>
        <authorList>
            <person name="Thibeaux R."/>
            <person name="Iraola G."/>
            <person name="Ferres I."/>
            <person name="Bierque E."/>
            <person name="Girault D."/>
            <person name="Soupe-Gilbert M.-E."/>
            <person name="Picardeau M."/>
            <person name="Goarant C."/>
        </authorList>
    </citation>
    <scope>NUCLEOTIDE SEQUENCE [LARGE SCALE GENOMIC DNA]</scope>
    <source>
        <strain evidence="3 4">FH4-C-A1</strain>
    </source>
</reference>
<sequence length="323" mass="36733">MFNSYLTHVKTGSVFYKKTVILALIGIAFLFLGNVFVRIIATENLFVPLFLLGFLISVIALALLIVSAILRHGPITLYIVSILILLISLFPQMIDSNFYSVHYDENPVTVSDSLKIAGEIYTEGDVLVNGKSVERAGVKWSIDFPLALGENSIKVVLKRPSSYEKFSKEFKIERVTLEELAKRREKERLNKIAQEKKAAEDAKEAEIQKQVSIKEADKEALADSCDRNPEKAVKIENFNWIKDEYNLTYFNALVYNPCSIPLKDFKFHIEYFAPSGTSVDNGWETVYKKVDPGKRMWMKFSNSLWNSQASSVQLEISSVDKYK</sequence>
<comment type="caution">
    <text evidence="3">The sequence shown here is derived from an EMBL/GenBank/DDBJ whole genome shotgun (WGS) entry which is preliminary data.</text>
</comment>
<dbReference type="EMBL" id="NPDS01000002">
    <property type="protein sequence ID" value="PJZ58278.1"/>
    <property type="molecule type" value="Genomic_DNA"/>
</dbReference>
<proteinExistence type="predicted"/>
<keyword evidence="1" id="KW-0175">Coiled coil</keyword>
<keyword evidence="2" id="KW-0472">Membrane</keyword>
<evidence type="ECO:0008006" key="5">
    <source>
        <dbReference type="Google" id="ProtNLM"/>
    </source>
</evidence>
<dbReference type="RefSeq" id="WP_100761912.1">
    <property type="nucleotide sequence ID" value="NZ_NPDS01000002.1"/>
</dbReference>
<feature type="transmembrane region" description="Helical" evidence="2">
    <location>
        <begin position="20"/>
        <end position="41"/>
    </location>
</feature>
<keyword evidence="4" id="KW-1185">Reference proteome</keyword>
<name>A0ABX4NTD2_9LEPT</name>
<keyword evidence="2" id="KW-1133">Transmembrane helix</keyword>
<keyword evidence="2" id="KW-0812">Transmembrane</keyword>
<evidence type="ECO:0000313" key="4">
    <source>
        <dbReference type="Proteomes" id="UP000231879"/>
    </source>
</evidence>
<organism evidence="3 4">
    <name type="scientific">Leptospira barantonii</name>
    <dbReference type="NCBI Taxonomy" id="2023184"/>
    <lineage>
        <taxon>Bacteria</taxon>
        <taxon>Pseudomonadati</taxon>
        <taxon>Spirochaetota</taxon>
        <taxon>Spirochaetia</taxon>
        <taxon>Leptospirales</taxon>
        <taxon>Leptospiraceae</taxon>
        <taxon>Leptospira</taxon>
    </lineage>
</organism>
<feature type="coiled-coil region" evidence="1">
    <location>
        <begin position="177"/>
        <end position="209"/>
    </location>
</feature>